<dbReference type="OrthoDB" id="3257538at2759"/>
<dbReference type="GO" id="GO:0005739">
    <property type="term" value="C:mitochondrion"/>
    <property type="evidence" value="ECO:0007669"/>
    <property type="project" value="TreeGrafter"/>
</dbReference>
<accession>A0A166I166</accession>
<organism evidence="1">
    <name type="scientific">Athelia psychrophila</name>
    <dbReference type="NCBI Taxonomy" id="1759441"/>
    <lineage>
        <taxon>Eukaryota</taxon>
        <taxon>Fungi</taxon>
        <taxon>Dikarya</taxon>
        <taxon>Basidiomycota</taxon>
        <taxon>Agaricomycotina</taxon>
        <taxon>Agaricomycetes</taxon>
        <taxon>Agaricomycetidae</taxon>
        <taxon>Atheliales</taxon>
        <taxon>Atheliaceae</taxon>
        <taxon>Athelia</taxon>
    </lineage>
</organism>
<dbReference type="InterPro" id="IPR029069">
    <property type="entry name" value="HotDog_dom_sf"/>
</dbReference>
<dbReference type="Gene3D" id="3.10.129.10">
    <property type="entry name" value="Hotdog Thioesterase"/>
    <property type="match status" value="1"/>
</dbReference>
<evidence type="ECO:0008006" key="2">
    <source>
        <dbReference type="Google" id="ProtNLM"/>
    </source>
</evidence>
<dbReference type="InterPro" id="IPR052741">
    <property type="entry name" value="Mitochondrial_HTD2"/>
</dbReference>
<dbReference type="SUPFAM" id="SSF54637">
    <property type="entry name" value="Thioesterase/thiol ester dehydrase-isomerase"/>
    <property type="match status" value="1"/>
</dbReference>
<dbReference type="GO" id="GO:0019171">
    <property type="term" value="F:(3R)-hydroxyacyl-[acyl-carrier-protein] dehydratase activity"/>
    <property type="evidence" value="ECO:0007669"/>
    <property type="project" value="TreeGrafter"/>
</dbReference>
<protein>
    <recommendedName>
        <fullName evidence="2">N-terminal of MaoC-like dehydratase domain-containing protein</fullName>
    </recommendedName>
</protein>
<dbReference type="PANTHER" id="PTHR28152">
    <property type="entry name" value="HYDROXYACYL-THIOESTER DEHYDRATASE TYPE 2, MITOCHONDRIAL"/>
    <property type="match status" value="1"/>
</dbReference>
<evidence type="ECO:0000313" key="1">
    <source>
        <dbReference type="EMBL" id="KZP19442.1"/>
    </source>
</evidence>
<dbReference type="STRING" id="436010.A0A166I166"/>
<name>A0A166I166_9AGAM</name>
<reference evidence="1" key="1">
    <citation type="journal article" date="2016" name="Mol. Biol. Evol.">
        <title>Comparative Genomics of Early-Diverging Mushroom-Forming Fungi Provides Insights into the Origins of Lignocellulose Decay Capabilities.</title>
        <authorList>
            <person name="Nagy L.G."/>
            <person name="Riley R."/>
            <person name="Tritt A."/>
            <person name="Adam C."/>
            <person name="Daum C."/>
            <person name="Floudas D."/>
            <person name="Sun H."/>
            <person name="Yadav J.S."/>
            <person name="Pangilinan J."/>
            <person name="Larsson K.H."/>
            <person name="Matsuura K."/>
            <person name="Barry K."/>
            <person name="Labutti K."/>
            <person name="Kuo R."/>
            <person name="Ohm R.A."/>
            <person name="Bhattacharya S.S."/>
            <person name="Shirouzu T."/>
            <person name="Yoshinaga Y."/>
            <person name="Martin F.M."/>
            <person name="Grigoriev I.V."/>
            <person name="Hibbett D.S."/>
        </authorList>
    </citation>
    <scope>NUCLEOTIDE SEQUENCE [LARGE SCALE GENOMIC DNA]</scope>
    <source>
        <strain evidence="1">CBS 109695</strain>
    </source>
</reference>
<dbReference type="PANTHER" id="PTHR28152:SF1">
    <property type="entry name" value="HYDROXYACYL-THIOESTER DEHYDRATASE TYPE 2, MITOCHONDRIAL"/>
    <property type="match status" value="1"/>
</dbReference>
<gene>
    <name evidence="1" type="ORF">FIBSPDRAFT_920084</name>
</gene>
<dbReference type="EMBL" id="KV417563">
    <property type="protein sequence ID" value="KZP19442.1"/>
    <property type="molecule type" value="Genomic_DNA"/>
</dbReference>
<dbReference type="AlphaFoldDB" id="A0A166I166"/>
<proteinExistence type="predicted"/>
<sequence length="323" mass="35182">MSIIRPITTLSRLGARRISTPSPSSLVALDAWITAPKTLTMHDTLSPSKLADLHITLPTRDGTHPNRPCAPPVPGAPLGYGHHLAFFHPRNPEAALRPDGTDSDFCPPHPFVRRMWAGGSMRWVDGHGLRVGEEVVARSEVTRVVKKGFGEDEGKGGPMVFVEQTIGYAAEGGEVGVVEGRSHVYLPLGQPGGGAREPGKVEGLPATSDFSFTFTPTSTTLFRFSALTFNGHHIHLDREYAQKVEGYPERLVHGPLTALMLLETTQFYNPDAKFAHFEYRARNPVVINSALTIHGAWRSESSVELWTVDEQGTIGMTGSITCK</sequence>